<dbReference type="Proteomes" id="UP000239156">
    <property type="component" value="Unassembled WGS sequence"/>
</dbReference>
<protein>
    <submittedName>
        <fullName evidence="1">Uncharacterized protein</fullName>
    </submittedName>
</protein>
<evidence type="ECO:0000313" key="2">
    <source>
        <dbReference type="Proteomes" id="UP000239156"/>
    </source>
</evidence>
<dbReference type="EMBL" id="PKSL01000081">
    <property type="protein sequence ID" value="POW06845.1"/>
    <property type="molecule type" value="Genomic_DNA"/>
</dbReference>
<comment type="caution">
    <text evidence="1">The sequence shown here is derived from an EMBL/GenBank/DDBJ whole genome shotgun (WGS) entry which is preliminary data.</text>
</comment>
<sequence length="165" mass="19187">GHCHRWFFETNGFWENKAAWWRGVTYLTRSPDLLAYRMEVFDPTANRKWWILFCCESFGLSSGWLVLGLDRKYSKKGGEIQLTLILKNLTVKSKKKKIRGNKLPAAKLIFSCFVLVTPSFPYRPVLPPNPTPSKSPTPMGIIVYRSMCRGRMVRTPHPLPFWHLE</sequence>
<evidence type="ECO:0000313" key="1">
    <source>
        <dbReference type="EMBL" id="POW06845.1"/>
    </source>
</evidence>
<accession>A0A2S4VBK7</accession>
<gene>
    <name evidence="1" type="ORF">PSTT_08700</name>
</gene>
<dbReference type="AlphaFoldDB" id="A0A2S4VBK7"/>
<feature type="non-terminal residue" evidence="1">
    <location>
        <position position="1"/>
    </location>
</feature>
<proteinExistence type="predicted"/>
<feature type="non-terminal residue" evidence="1">
    <location>
        <position position="165"/>
    </location>
</feature>
<reference evidence="1" key="1">
    <citation type="submission" date="2017-12" db="EMBL/GenBank/DDBJ databases">
        <title>Gene loss provides genomic basis for host adaptation in cereal stripe rust fungi.</title>
        <authorList>
            <person name="Xia C."/>
        </authorList>
    </citation>
    <scope>NUCLEOTIDE SEQUENCE [LARGE SCALE GENOMIC DNA]</scope>
    <source>
        <strain evidence="1">93-210</strain>
    </source>
</reference>
<keyword evidence="2" id="KW-1185">Reference proteome</keyword>
<name>A0A2S4VBK7_9BASI</name>
<dbReference type="VEuPathDB" id="FungiDB:PSTT_08700"/>
<organism evidence="1 2">
    <name type="scientific">Puccinia striiformis</name>
    <dbReference type="NCBI Taxonomy" id="27350"/>
    <lineage>
        <taxon>Eukaryota</taxon>
        <taxon>Fungi</taxon>
        <taxon>Dikarya</taxon>
        <taxon>Basidiomycota</taxon>
        <taxon>Pucciniomycotina</taxon>
        <taxon>Pucciniomycetes</taxon>
        <taxon>Pucciniales</taxon>
        <taxon>Pucciniaceae</taxon>
        <taxon>Puccinia</taxon>
    </lineage>
</organism>